<dbReference type="Gene3D" id="3.40.50.720">
    <property type="entry name" value="NAD(P)-binding Rossmann-like Domain"/>
    <property type="match status" value="1"/>
</dbReference>
<reference evidence="2 3" key="1">
    <citation type="journal article" date="2022" name="Nat. Genet.">
        <title>Improved pea reference genome and pan-genome highlight genomic features and evolutionary characteristics.</title>
        <authorList>
            <person name="Yang T."/>
            <person name="Liu R."/>
            <person name="Luo Y."/>
            <person name="Hu S."/>
            <person name="Wang D."/>
            <person name="Wang C."/>
            <person name="Pandey M.K."/>
            <person name="Ge S."/>
            <person name="Xu Q."/>
            <person name="Li N."/>
            <person name="Li G."/>
            <person name="Huang Y."/>
            <person name="Saxena R.K."/>
            <person name="Ji Y."/>
            <person name="Li M."/>
            <person name="Yan X."/>
            <person name="He Y."/>
            <person name="Liu Y."/>
            <person name="Wang X."/>
            <person name="Xiang C."/>
            <person name="Varshney R.K."/>
            <person name="Ding H."/>
            <person name="Gao S."/>
            <person name="Zong X."/>
        </authorList>
    </citation>
    <scope>NUCLEOTIDE SEQUENCE [LARGE SCALE GENOMIC DNA]</scope>
    <source>
        <strain evidence="2 3">cv. Zhongwan 6</strain>
    </source>
</reference>
<protein>
    <submittedName>
        <fullName evidence="2">Uncharacterized protein</fullName>
    </submittedName>
</protein>
<accession>A0A9D5GYH6</accession>
<comment type="caution">
    <text evidence="2">The sequence shown here is derived from an EMBL/GenBank/DDBJ whole genome shotgun (WGS) entry which is preliminary data.</text>
</comment>
<dbReference type="Proteomes" id="UP001058974">
    <property type="component" value="Chromosome 1"/>
</dbReference>
<dbReference type="AlphaFoldDB" id="A0A9D5GYH6"/>
<evidence type="ECO:0000256" key="1">
    <source>
        <dbReference type="SAM" id="Coils"/>
    </source>
</evidence>
<evidence type="ECO:0000313" key="3">
    <source>
        <dbReference type="Proteomes" id="UP001058974"/>
    </source>
</evidence>
<evidence type="ECO:0000313" key="2">
    <source>
        <dbReference type="EMBL" id="KAI5445936.1"/>
    </source>
</evidence>
<keyword evidence="3" id="KW-1185">Reference proteome</keyword>
<dbReference type="EMBL" id="JAMSHJ010000001">
    <property type="protein sequence ID" value="KAI5445936.1"/>
    <property type="molecule type" value="Genomic_DNA"/>
</dbReference>
<gene>
    <name evidence="2" type="ORF">KIW84_013965</name>
</gene>
<name>A0A9D5GYH6_PEA</name>
<organism evidence="2 3">
    <name type="scientific">Pisum sativum</name>
    <name type="common">Garden pea</name>
    <name type="synonym">Lathyrus oleraceus</name>
    <dbReference type="NCBI Taxonomy" id="3888"/>
    <lineage>
        <taxon>Eukaryota</taxon>
        <taxon>Viridiplantae</taxon>
        <taxon>Streptophyta</taxon>
        <taxon>Embryophyta</taxon>
        <taxon>Tracheophyta</taxon>
        <taxon>Spermatophyta</taxon>
        <taxon>Magnoliopsida</taxon>
        <taxon>eudicotyledons</taxon>
        <taxon>Gunneridae</taxon>
        <taxon>Pentapetalae</taxon>
        <taxon>rosids</taxon>
        <taxon>fabids</taxon>
        <taxon>Fabales</taxon>
        <taxon>Fabaceae</taxon>
        <taxon>Papilionoideae</taxon>
        <taxon>50 kb inversion clade</taxon>
        <taxon>NPAAA clade</taxon>
        <taxon>Hologalegina</taxon>
        <taxon>IRL clade</taxon>
        <taxon>Fabeae</taxon>
        <taxon>Lathyrus</taxon>
    </lineage>
</organism>
<feature type="coiled-coil region" evidence="1">
    <location>
        <begin position="44"/>
        <end position="138"/>
    </location>
</feature>
<dbReference type="Gramene" id="Psat01G0396500-T1">
    <property type="protein sequence ID" value="KAI5445936.1"/>
    <property type="gene ID" value="KIW84_013965"/>
</dbReference>
<keyword evidence="1" id="KW-0175">Coiled coil</keyword>
<feature type="coiled-coil region" evidence="1">
    <location>
        <begin position="175"/>
        <end position="243"/>
    </location>
</feature>
<sequence>MAATSDEEMESLLSAFNQIHEDVKNSISEIQSLQSKHSSELKLREYLQITCNNLKKENEELAKLYSESLKNVADQLDFRAKCMNLKEELERSKNEVIAKEDGHRRALKLLEQEYDGKVASLEAQVKESLHEKATYEATISQLNGDIAAHKNHMQVLANRLDQIHFEVESKYSSEIRDLKDCLMAEQEEKNDLNRKMQNLEKELLLFKAKMVDQQQEMTSNWQVETLKQKIMKLRKENEVLKRMFSHTEEGYQLSGNQPGCFRTQNNFGVAELIDPALKGTLNVVQSGAKLPYVKPVVFTSSVAAVVLNRSPTNSGVVVDATCFHFSARLSRSRSRSYDFAISLTPMISILSRIVCSRKIVKRKRNPKPLILCDLGLFWS</sequence>
<proteinExistence type="predicted"/>